<feature type="domain" description="C3H1-type" evidence="7">
    <location>
        <begin position="158"/>
        <end position="196"/>
    </location>
</feature>
<keyword evidence="6" id="KW-0812">Transmembrane</keyword>
<feature type="compositionally biased region" description="Low complexity" evidence="5">
    <location>
        <begin position="347"/>
        <end position="358"/>
    </location>
</feature>
<evidence type="ECO:0000256" key="6">
    <source>
        <dbReference type="SAM" id="Phobius"/>
    </source>
</evidence>
<organism evidence="8 9">
    <name type="scientific">Cynara cardunculus var. scolymus</name>
    <name type="common">Globe artichoke</name>
    <name type="synonym">Cynara scolymus</name>
    <dbReference type="NCBI Taxonomy" id="59895"/>
    <lineage>
        <taxon>Eukaryota</taxon>
        <taxon>Viridiplantae</taxon>
        <taxon>Streptophyta</taxon>
        <taxon>Embryophyta</taxon>
        <taxon>Tracheophyta</taxon>
        <taxon>Spermatophyta</taxon>
        <taxon>Magnoliopsida</taxon>
        <taxon>eudicotyledons</taxon>
        <taxon>Gunneridae</taxon>
        <taxon>Pentapetalae</taxon>
        <taxon>asterids</taxon>
        <taxon>campanulids</taxon>
        <taxon>Asterales</taxon>
        <taxon>Asteraceae</taxon>
        <taxon>Carduoideae</taxon>
        <taxon>Cardueae</taxon>
        <taxon>Carduinae</taxon>
        <taxon>Cynara</taxon>
    </lineage>
</organism>
<keyword evidence="6" id="KW-1133">Transmembrane helix</keyword>
<reference evidence="8 9" key="1">
    <citation type="journal article" date="2016" name="Sci. Rep.">
        <title>The genome sequence of the outbreeding globe artichoke constructed de novo incorporating a phase-aware low-pass sequencing strategy of F1 progeny.</title>
        <authorList>
            <person name="Scaglione D."/>
            <person name="Reyes-Chin-Wo S."/>
            <person name="Acquadro A."/>
            <person name="Froenicke L."/>
            <person name="Portis E."/>
            <person name="Beitel C."/>
            <person name="Tirone M."/>
            <person name="Mauro R."/>
            <person name="Lo Monaco A."/>
            <person name="Mauromicale G."/>
            <person name="Faccioli P."/>
            <person name="Cattivelli L."/>
            <person name="Rieseberg L."/>
            <person name="Michelmore R."/>
            <person name="Lanteri S."/>
        </authorList>
    </citation>
    <scope>NUCLEOTIDE SEQUENCE [LARGE SCALE GENOMIC DNA]</scope>
    <source>
        <strain evidence="8">2C</strain>
    </source>
</reference>
<evidence type="ECO:0000256" key="1">
    <source>
        <dbReference type="ARBA" id="ARBA00022723"/>
    </source>
</evidence>
<feature type="transmembrane region" description="Helical" evidence="6">
    <location>
        <begin position="226"/>
        <end position="245"/>
    </location>
</feature>
<dbReference type="Gene3D" id="4.10.1000.10">
    <property type="entry name" value="Zinc finger, CCCH-type"/>
    <property type="match status" value="1"/>
</dbReference>
<sequence length="402" mass="45741">MPPKQSKAEVAKKQKVVEDKTFGLKNKNKSKTVQKYVHALQLNVQPKPDASKLAAKKKKDEEKAREKELNDLFKIAVVQPKVPAGVDPKSILCEFFKAGQCAKGFKCKFSHDLNVQRKGEKIDIFSDKRDDEGTMEDWDLEMLEKVVESKGKEYNQNKPTDIVCKHFLDAVEKKQYGWFWVCPNGNKECHYRHALPPGYILKSQMKALLEEEANKLAIEDEIEDQVIILFTKVVVLLYVIGIIYTPSVRFFFVSWNKLAVILFPQRAKVKTTTPMTTDLFMDWKQKKVDEKEAGLAAQRADRAKNDRMSGRELFLADASLFVDDAEAYEKYHREEEPDNSTQKAQESSSTSGPSTSTSIVAVSEEGNSEMDDDDDDDLDLDELNELEASLSRTSIQIREPGK</sequence>
<feature type="compositionally biased region" description="Acidic residues" evidence="5">
    <location>
        <begin position="366"/>
        <end position="380"/>
    </location>
</feature>
<name>A0A103Y9G1_CYNCS</name>
<keyword evidence="9" id="KW-1185">Reference proteome</keyword>
<dbReference type="Pfam" id="PF16543">
    <property type="entry name" value="DFRP_C"/>
    <property type="match status" value="1"/>
</dbReference>
<dbReference type="PANTHER" id="PTHR12681:SF0">
    <property type="entry name" value="ZINC FINGER CCCH DOMAIN-CONTAINING PROTEIN 15"/>
    <property type="match status" value="1"/>
</dbReference>
<feature type="region of interest" description="Disordered" evidence="5">
    <location>
        <begin position="331"/>
        <end position="380"/>
    </location>
</feature>
<evidence type="ECO:0000256" key="2">
    <source>
        <dbReference type="ARBA" id="ARBA00022771"/>
    </source>
</evidence>
<dbReference type="InterPro" id="IPR036855">
    <property type="entry name" value="Znf_CCCH_sf"/>
</dbReference>
<keyword evidence="6" id="KW-0472">Membrane</keyword>
<evidence type="ECO:0000256" key="3">
    <source>
        <dbReference type="ARBA" id="ARBA00022833"/>
    </source>
</evidence>
<evidence type="ECO:0000313" key="8">
    <source>
        <dbReference type="EMBL" id="KVI04958.1"/>
    </source>
</evidence>
<dbReference type="SUPFAM" id="SSF90229">
    <property type="entry name" value="CCCH zinc finger"/>
    <property type="match status" value="1"/>
</dbReference>
<dbReference type="SMART" id="SM00356">
    <property type="entry name" value="ZnF_C3H1"/>
    <property type="match status" value="2"/>
</dbReference>
<dbReference type="AlphaFoldDB" id="A0A103Y9G1"/>
<dbReference type="InterPro" id="IPR000571">
    <property type="entry name" value="Znf_CCCH"/>
</dbReference>
<evidence type="ECO:0000256" key="4">
    <source>
        <dbReference type="PROSITE-ProRule" id="PRU00723"/>
    </source>
</evidence>
<dbReference type="Proteomes" id="UP000243975">
    <property type="component" value="Unassembled WGS sequence"/>
</dbReference>
<keyword evidence="1 4" id="KW-0479">Metal-binding</keyword>
<dbReference type="GO" id="GO:0005829">
    <property type="term" value="C:cytosol"/>
    <property type="evidence" value="ECO:0007669"/>
    <property type="project" value="TreeGrafter"/>
</dbReference>
<dbReference type="GO" id="GO:0008270">
    <property type="term" value="F:zinc ion binding"/>
    <property type="evidence" value="ECO:0007669"/>
    <property type="project" value="UniProtKB-KW"/>
</dbReference>
<dbReference type="OMA" id="CPNYLAA"/>
<dbReference type="Gene3D" id="6.20.400.10">
    <property type="match status" value="1"/>
</dbReference>
<dbReference type="Gramene" id="KVI04958">
    <property type="protein sequence ID" value="KVI04958"/>
    <property type="gene ID" value="Ccrd_016701"/>
</dbReference>
<comment type="caution">
    <text evidence="8">The sequence shown here is derived from an EMBL/GenBank/DDBJ whole genome shotgun (WGS) entry which is preliminary data.</text>
</comment>
<dbReference type="PROSITE" id="PS50103">
    <property type="entry name" value="ZF_C3H1"/>
    <property type="match status" value="2"/>
</dbReference>
<dbReference type="InterPro" id="IPR032378">
    <property type="entry name" value="ZC3H15/TMA46_C"/>
</dbReference>
<dbReference type="PANTHER" id="PTHR12681">
    <property type="entry name" value="ZINC FINGER-CONTAINING PROTEIN P48ZNF"/>
    <property type="match status" value="1"/>
</dbReference>
<evidence type="ECO:0000313" key="9">
    <source>
        <dbReference type="Proteomes" id="UP000243975"/>
    </source>
</evidence>
<feature type="zinc finger region" description="C3H1-type" evidence="4">
    <location>
        <begin position="158"/>
        <end position="196"/>
    </location>
</feature>
<dbReference type="EMBL" id="LEKV01001893">
    <property type="protein sequence ID" value="KVI04958.1"/>
    <property type="molecule type" value="Genomic_DNA"/>
</dbReference>
<dbReference type="GO" id="GO:0002181">
    <property type="term" value="P:cytoplasmic translation"/>
    <property type="evidence" value="ECO:0007669"/>
    <property type="project" value="TreeGrafter"/>
</dbReference>
<evidence type="ECO:0000256" key="5">
    <source>
        <dbReference type="SAM" id="MobiDB-lite"/>
    </source>
</evidence>
<keyword evidence="2 4" id="KW-0863">Zinc-finger</keyword>
<dbReference type="GO" id="GO:0003729">
    <property type="term" value="F:mRNA binding"/>
    <property type="evidence" value="ECO:0007669"/>
    <property type="project" value="TreeGrafter"/>
</dbReference>
<feature type="zinc finger region" description="C3H1-type" evidence="4">
    <location>
        <begin position="87"/>
        <end position="114"/>
    </location>
</feature>
<protein>
    <submittedName>
        <fullName evidence="8">Zinc finger, CCCH-type</fullName>
    </submittedName>
</protein>
<dbReference type="STRING" id="59895.A0A103Y9G1"/>
<evidence type="ECO:0000259" key="7">
    <source>
        <dbReference type="PROSITE" id="PS50103"/>
    </source>
</evidence>
<feature type="domain" description="C3H1-type" evidence="7">
    <location>
        <begin position="87"/>
        <end position="114"/>
    </location>
</feature>
<proteinExistence type="predicted"/>
<gene>
    <name evidence="8" type="ORF">Ccrd_016701</name>
</gene>
<keyword evidence="3 4" id="KW-0862">Zinc</keyword>
<accession>A0A103Y9G1</accession>